<evidence type="ECO:0000256" key="12">
    <source>
        <dbReference type="ARBA" id="ARBA00023264"/>
    </source>
</evidence>
<dbReference type="OrthoDB" id="9786026at2"/>
<dbReference type="GO" id="GO:0016301">
    <property type="term" value="F:kinase activity"/>
    <property type="evidence" value="ECO:0007669"/>
    <property type="project" value="UniProtKB-KW"/>
</dbReference>
<evidence type="ECO:0000256" key="8">
    <source>
        <dbReference type="ARBA" id="ARBA00022840"/>
    </source>
</evidence>
<keyword evidence="11" id="KW-0594">Phospholipid biosynthesis</keyword>
<dbReference type="InterPro" id="IPR005218">
    <property type="entry name" value="Diacylglycerol/lipid_kinase"/>
</dbReference>
<dbReference type="Gene3D" id="3.40.50.10330">
    <property type="entry name" value="Probable inorganic polyphosphate/atp-NAD kinase, domain 1"/>
    <property type="match status" value="1"/>
</dbReference>
<dbReference type="InterPro" id="IPR017438">
    <property type="entry name" value="ATP-NAD_kinase_N"/>
</dbReference>
<protein>
    <submittedName>
        <fullName evidence="14">Diacylglycerol kinase catalytic region</fullName>
    </submittedName>
</protein>
<evidence type="ECO:0000256" key="4">
    <source>
        <dbReference type="ARBA" id="ARBA00022679"/>
    </source>
</evidence>
<dbReference type="AlphaFoldDB" id="E6U081"/>
<dbReference type="SMART" id="SM00046">
    <property type="entry name" value="DAGKc"/>
    <property type="match status" value="1"/>
</dbReference>
<dbReference type="Gene3D" id="2.60.200.40">
    <property type="match status" value="1"/>
</dbReference>
<keyword evidence="12" id="KW-1208">Phospholipid metabolism</keyword>
<evidence type="ECO:0000256" key="1">
    <source>
        <dbReference type="ARBA" id="ARBA00001946"/>
    </source>
</evidence>
<dbReference type="GO" id="GO:0005886">
    <property type="term" value="C:plasma membrane"/>
    <property type="evidence" value="ECO:0007669"/>
    <property type="project" value="TreeGrafter"/>
</dbReference>
<evidence type="ECO:0000256" key="9">
    <source>
        <dbReference type="ARBA" id="ARBA00022842"/>
    </source>
</evidence>
<keyword evidence="6" id="KW-0547">Nucleotide-binding</keyword>
<organism evidence="14 15">
    <name type="scientific">Evansella cellulosilytica (strain ATCC 21833 / DSM 2522 / FERM P-1141 / JCM 9156 / N-4)</name>
    <name type="common">Bacillus cellulosilyticus</name>
    <dbReference type="NCBI Taxonomy" id="649639"/>
    <lineage>
        <taxon>Bacteria</taxon>
        <taxon>Bacillati</taxon>
        <taxon>Bacillota</taxon>
        <taxon>Bacilli</taxon>
        <taxon>Bacillales</taxon>
        <taxon>Bacillaceae</taxon>
        <taxon>Evansella</taxon>
    </lineage>
</organism>
<comment type="similarity">
    <text evidence="2">Belongs to the diacylglycerol/lipid kinase family.</text>
</comment>
<evidence type="ECO:0000256" key="11">
    <source>
        <dbReference type="ARBA" id="ARBA00023209"/>
    </source>
</evidence>
<evidence type="ECO:0000256" key="6">
    <source>
        <dbReference type="ARBA" id="ARBA00022741"/>
    </source>
</evidence>
<dbReference type="Pfam" id="PF00781">
    <property type="entry name" value="DAGK_cat"/>
    <property type="match status" value="1"/>
</dbReference>
<dbReference type="InterPro" id="IPR045540">
    <property type="entry name" value="YegS/DAGK_C"/>
</dbReference>
<dbReference type="SUPFAM" id="SSF111331">
    <property type="entry name" value="NAD kinase/diacylglycerol kinase-like"/>
    <property type="match status" value="1"/>
</dbReference>
<dbReference type="EMBL" id="CP002394">
    <property type="protein sequence ID" value="ADU30197.1"/>
    <property type="molecule type" value="Genomic_DNA"/>
</dbReference>
<evidence type="ECO:0000256" key="5">
    <source>
        <dbReference type="ARBA" id="ARBA00022723"/>
    </source>
</evidence>
<evidence type="ECO:0000313" key="15">
    <source>
        <dbReference type="Proteomes" id="UP000001401"/>
    </source>
</evidence>
<keyword evidence="9" id="KW-0460">Magnesium</keyword>
<dbReference type="PANTHER" id="PTHR12358:SF106">
    <property type="entry name" value="LIPID KINASE YEGS"/>
    <property type="match status" value="1"/>
</dbReference>
<evidence type="ECO:0000256" key="10">
    <source>
        <dbReference type="ARBA" id="ARBA00023098"/>
    </source>
</evidence>
<evidence type="ECO:0000256" key="7">
    <source>
        <dbReference type="ARBA" id="ARBA00022777"/>
    </source>
</evidence>
<dbReference type="InterPro" id="IPR050187">
    <property type="entry name" value="Lipid_Phosphate_FormReg"/>
</dbReference>
<dbReference type="InterPro" id="IPR001206">
    <property type="entry name" value="Diacylglycerol_kinase_cat_dom"/>
</dbReference>
<gene>
    <name evidence="14" type="ordered locus">Bcell_1935</name>
</gene>
<dbReference type="Pfam" id="PF19279">
    <property type="entry name" value="YegS_C"/>
    <property type="match status" value="1"/>
</dbReference>
<evidence type="ECO:0000256" key="3">
    <source>
        <dbReference type="ARBA" id="ARBA00022516"/>
    </source>
</evidence>
<feature type="domain" description="DAGKc" evidence="13">
    <location>
        <begin position="1"/>
        <end position="129"/>
    </location>
</feature>
<dbReference type="PANTHER" id="PTHR12358">
    <property type="entry name" value="SPHINGOSINE KINASE"/>
    <property type="match status" value="1"/>
</dbReference>
<dbReference type="PROSITE" id="PS50146">
    <property type="entry name" value="DAGK"/>
    <property type="match status" value="1"/>
</dbReference>
<evidence type="ECO:0000256" key="2">
    <source>
        <dbReference type="ARBA" id="ARBA00005983"/>
    </source>
</evidence>
<dbReference type="InterPro" id="IPR016064">
    <property type="entry name" value="NAD/diacylglycerol_kinase_sf"/>
</dbReference>
<keyword evidence="7 14" id="KW-0418">Kinase</keyword>
<accession>E6U081</accession>
<sequence>MYIVIVNSHSGKRRYNFILKQLSTFLHKPFLTYIASEYQEETMWIEIDNKLLDLKGQVKGFIIIGGDGTLHYTVQKLYHHNLPFGVIPSGSGNDFGRALKIPKNTKKAILRINQQNINKYDLLEINGKKVLSIIGIGVDAETAIHCQTSRIKRLLNMAFLGRLTYLAVFLKTVFRYRSKDITINNEEGCSFRFKRVWLMALGNTSYYGGGIPICPSANPQDGKIHVVIVHNLNIAQLLLALPTVFFKKHLSLPYVKTLEGRSFTISTENIPIQGDGEELGVAPATINILHKAIEFY</sequence>
<dbReference type="KEGG" id="bco:Bcell_1935"/>
<dbReference type="STRING" id="649639.Bcell_1935"/>
<reference evidence="14" key="1">
    <citation type="submission" date="2010-12" db="EMBL/GenBank/DDBJ databases">
        <title>Complete sequence of Bacillus cellulosilyticus DSM 2522.</title>
        <authorList>
            <consortium name="US DOE Joint Genome Institute"/>
            <person name="Lucas S."/>
            <person name="Copeland A."/>
            <person name="Lapidus A."/>
            <person name="Cheng J.-F."/>
            <person name="Bruce D."/>
            <person name="Goodwin L."/>
            <person name="Pitluck S."/>
            <person name="Chertkov O."/>
            <person name="Detter J.C."/>
            <person name="Han C."/>
            <person name="Tapia R."/>
            <person name="Land M."/>
            <person name="Hauser L."/>
            <person name="Jeffries C."/>
            <person name="Kyrpides N."/>
            <person name="Ivanova N."/>
            <person name="Mikhailova N."/>
            <person name="Brumm P."/>
            <person name="Mead D."/>
            <person name="Woyke T."/>
        </authorList>
    </citation>
    <scope>NUCLEOTIDE SEQUENCE [LARGE SCALE GENOMIC DNA]</scope>
    <source>
        <strain evidence="14">DSM 2522</strain>
    </source>
</reference>
<name>E6U081_EVAC2</name>
<dbReference type="RefSeq" id="WP_013488533.1">
    <property type="nucleotide sequence ID" value="NC_014829.1"/>
</dbReference>
<dbReference type="NCBIfam" id="TIGR00147">
    <property type="entry name" value="YegS/Rv2252/BmrU family lipid kinase"/>
    <property type="match status" value="1"/>
</dbReference>
<dbReference type="HOGENOM" id="CLU_045532_0_2_9"/>
<keyword evidence="10" id="KW-0443">Lipid metabolism</keyword>
<keyword evidence="3" id="KW-0444">Lipid biosynthesis</keyword>
<evidence type="ECO:0000259" key="13">
    <source>
        <dbReference type="PROSITE" id="PS50146"/>
    </source>
</evidence>
<dbReference type="eggNOG" id="COG1597">
    <property type="taxonomic scope" value="Bacteria"/>
</dbReference>
<proteinExistence type="inferred from homology"/>
<dbReference type="GO" id="GO:0008654">
    <property type="term" value="P:phospholipid biosynthetic process"/>
    <property type="evidence" value="ECO:0007669"/>
    <property type="project" value="UniProtKB-KW"/>
</dbReference>
<keyword evidence="8" id="KW-0067">ATP-binding</keyword>
<keyword evidence="5" id="KW-0479">Metal-binding</keyword>
<keyword evidence="4" id="KW-0808">Transferase</keyword>
<dbReference type="GO" id="GO:0005524">
    <property type="term" value="F:ATP binding"/>
    <property type="evidence" value="ECO:0007669"/>
    <property type="project" value="UniProtKB-KW"/>
</dbReference>
<dbReference type="GO" id="GO:0046872">
    <property type="term" value="F:metal ion binding"/>
    <property type="evidence" value="ECO:0007669"/>
    <property type="project" value="UniProtKB-KW"/>
</dbReference>
<evidence type="ECO:0000313" key="14">
    <source>
        <dbReference type="EMBL" id="ADU30197.1"/>
    </source>
</evidence>
<dbReference type="Proteomes" id="UP000001401">
    <property type="component" value="Chromosome"/>
</dbReference>
<comment type="cofactor">
    <cofactor evidence="1">
        <name>Mg(2+)</name>
        <dbReference type="ChEBI" id="CHEBI:18420"/>
    </cofactor>
</comment>
<keyword evidence="15" id="KW-1185">Reference proteome</keyword>